<dbReference type="RefSeq" id="WP_246374328.1">
    <property type="nucleotide sequence ID" value="NZ_JACICC010000001.1"/>
</dbReference>
<dbReference type="InterPro" id="IPR017969">
    <property type="entry name" value="Heavy-metal-associated_CS"/>
</dbReference>
<dbReference type="Gene3D" id="3.30.70.100">
    <property type="match status" value="1"/>
</dbReference>
<protein>
    <submittedName>
        <fullName evidence="3">Copper chaperone CopZ</fullName>
    </submittedName>
</protein>
<gene>
    <name evidence="3" type="ORF">FHS81_000092</name>
</gene>
<evidence type="ECO:0000256" key="1">
    <source>
        <dbReference type="ARBA" id="ARBA00022723"/>
    </source>
</evidence>
<comment type="caution">
    <text evidence="3">The sequence shown here is derived from an EMBL/GenBank/DDBJ whole genome shotgun (WGS) entry which is preliminary data.</text>
</comment>
<dbReference type="GO" id="GO:0046872">
    <property type="term" value="F:metal ion binding"/>
    <property type="evidence" value="ECO:0007669"/>
    <property type="project" value="UniProtKB-KW"/>
</dbReference>
<evidence type="ECO:0000259" key="2">
    <source>
        <dbReference type="PROSITE" id="PS50846"/>
    </source>
</evidence>
<feature type="domain" description="HMA" evidence="2">
    <location>
        <begin position="50"/>
        <end position="113"/>
    </location>
</feature>
<keyword evidence="4" id="KW-1185">Reference proteome</keyword>
<dbReference type="Proteomes" id="UP000537592">
    <property type="component" value="Unassembled WGS sequence"/>
</dbReference>
<sequence>MTADLGIHAIAPVEMPCNEYMVLLKPQGQTMSYRAVAGARRAGLKRRIPAMVFLKVPKMNCGGCVASVEKAVKGVDANAVVKADLAAKTVTVETNTEAARISEAVKAAGYDNEVAASA</sequence>
<dbReference type="PROSITE" id="PS50846">
    <property type="entry name" value="HMA_2"/>
    <property type="match status" value="1"/>
</dbReference>
<dbReference type="PROSITE" id="PS01047">
    <property type="entry name" value="HMA_1"/>
    <property type="match status" value="1"/>
</dbReference>
<dbReference type="SUPFAM" id="SSF55008">
    <property type="entry name" value="HMA, heavy metal-associated domain"/>
    <property type="match status" value="1"/>
</dbReference>
<accession>A0A7W6EE47</accession>
<proteinExistence type="predicted"/>
<keyword evidence="1" id="KW-0479">Metal-binding</keyword>
<dbReference type="InterPro" id="IPR036163">
    <property type="entry name" value="HMA_dom_sf"/>
</dbReference>
<evidence type="ECO:0000313" key="4">
    <source>
        <dbReference type="Proteomes" id="UP000537592"/>
    </source>
</evidence>
<dbReference type="Pfam" id="PF00403">
    <property type="entry name" value="HMA"/>
    <property type="match status" value="1"/>
</dbReference>
<dbReference type="CDD" id="cd00371">
    <property type="entry name" value="HMA"/>
    <property type="match status" value="1"/>
</dbReference>
<organism evidence="3 4">
    <name type="scientific">Pseudochelatococcus contaminans</name>
    <dbReference type="NCBI Taxonomy" id="1538103"/>
    <lineage>
        <taxon>Bacteria</taxon>
        <taxon>Pseudomonadati</taxon>
        <taxon>Pseudomonadota</taxon>
        <taxon>Alphaproteobacteria</taxon>
        <taxon>Hyphomicrobiales</taxon>
        <taxon>Chelatococcaceae</taxon>
        <taxon>Pseudochelatococcus</taxon>
    </lineage>
</organism>
<reference evidence="3 4" key="1">
    <citation type="submission" date="2020-08" db="EMBL/GenBank/DDBJ databases">
        <title>Genomic Encyclopedia of Type Strains, Phase IV (KMG-IV): sequencing the most valuable type-strain genomes for metagenomic binning, comparative biology and taxonomic classification.</title>
        <authorList>
            <person name="Goeker M."/>
        </authorList>
    </citation>
    <scope>NUCLEOTIDE SEQUENCE [LARGE SCALE GENOMIC DNA]</scope>
    <source>
        <strain evidence="3 4">DSM 28760</strain>
    </source>
</reference>
<dbReference type="EMBL" id="JACICC010000001">
    <property type="protein sequence ID" value="MBB3808038.1"/>
    <property type="molecule type" value="Genomic_DNA"/>
</dbReference>
<dbReference type="InterPro" id="IPR006121">
    <property type="entry name" value="HMA_dom"/>
</dbReference>
<dbReference type="AlphaFoldDB" id="A0A7W6EE47"/>
<evidence type="ECO:0000313" key="3">
    <source>
        <dbReference type="EMBL" id="MBB3808038.1"/>
    </source>
</evidence>
<name>A0A7W6EE47_9HYPH</name>